<dbReference type="RefSeq" id="WP_055148621.1">
    <property type="nucleotide sequence ID" value="NZ_CAKZPM010000009.1"/>
</dbReference>
<feature type="chain" id="PRO_5006136172" evidence="1">
    <location>
        <begin position="21"/>
        <end position="201"/>
    </location>
</feature>
<dbReference type="OrthoDB" id="9784457at2"/>
<dbReference type="PROSITE" id="PS51257">
    <property type="entry name" value="PROKAR_LIPOPROTEIN"/>
    <property type="match status" value="1"/>
</dbReference>
<dbReference type="AlphaFoldDB" id="A0A0P7BSS9"/>
<protein>
    <submittedName>
        <fullName evidence="3">Secreted glycosyl hydrolase</fullName>
    </submittedName>
</protein>
<dbReference type="Proteomes" id="UP000050454">
    <property type="component" value="Unassembled WGS sequence"/>
</dbReference>
<sequence>MRKIYLLLVLIGFAACQSTAQKNGYTSLFNGKNLDGWTIYGTEKWFVEDGLLVCESGPDKGYGYLGTNETFKDFELSVDFRQQANGNSGIFIRSSIEGTKITGWQAEVAPPGHDTGGIYESYGRGWLIKPDPEKDKYLKMGDWNTMKVRVVGPKITTWLNGHEMITLTDDKIGAAEGSIALQIHDGGGIKVEWKNLMVKRL</sequence>
<keyword evidence="3" id="KW-0378">Hydrolase</keyword>
<reference evidence="3 4" key="1">
    <citation type="submission" date="2015-07" db="EMBL/GenBank/DDBJ databases">
        <title>The draft genome sequence of Leadbetterella sp. JN14-9.</title>
        <authorList>
            <person name="Liu Y."/>
            <person name="Du J."/>
            <person name="Shao Z."/>
        </authorList>
    </citation>
    <scope>NUCLEOTIDE SEQUENCE [LARGE SCALE GENOMIC DNA]</scope>
    <source>
        <strain evidence="3 4">JN14-9</strain>
    </source>
</reference>
<feature type="signal peptide" evidence="1">
    <location>
        <begin position="1"/>
        <end position="20"/>
    </location>
</feature>
<comment type="caution">
    <text evidence="3">The sequence shown here is derived from an EMBL/GenBank/DDBJ whole genome shotgun (WGS) entry which is preliminary data.</text>
</comment>
<dbReference type="STRING" id="1605367.AFM12_12290"/>
<evidence type="ECO:0000259" key="2">
    <source>
        <dbReference type="Pfam" id="PF06439"/>
    </source>
</evidence>
<accession>A0A0P7BSS9</accession>
<feature type="domain" description="3-keto-alpha-glucoside-1,2-lyase/3-keto-2-hydroxy-glucal hydratase" evidence="2">
    <location>
        <begin position="24"/>
        <end position="199"/>
    </location>
</feature>
<evidence type="ECO:0000256" key="1">
    <source>
        <dbReference type="SAM" id="SignalP"/>
    </source>
</evidence>
<evidence type="ECO:0000313" key="4">
    <source>
        <dbReference type="Proteomes" id="UP000050454"/>
    </source>
</evidence>
<dbReference type="PATRIC" id="fig|1605367.3.peg.3864"/>
<dbReference type="EMBL" id="LGTQ01000009">
    <property type="protein sequence ID" value="KPM47987.1"/>
    <property type="molecule type" value="Genomic_DNA"/>
</dbReference>
<dbReference type="GO" id="GO:0016787">
    <property type="term" value="F:hydrolase activity"/>
    <property type="evidence" value="ECO:0007669"/>
    <property type="project" value="UniProtKB-KW"/>
</dbReference>
<proteinExistence type="predicted"/>
<dbReference type="Gene3D" id="2.60.120.560">
    <property type="entry name" value="Exo-inulinase, domain 1"/>
    <property type="match status" value="1"/>
</dbReference>
<keyword evidence="1" id="KW-0732">Signal</keyword>
<organism evidence="3 4">
    <name type="scientific">Jiulongibacter sediminis</name>
    <dbReference type="NCBI Taxonomy" id="1605367"/>
    <lineage>
        <taxon>Bacteria</taxon>
        <taxon>Pseudomonadati</taxon>
        <taxon>Bacteroidota</taxon>
        <taxon>Cytophagia</taxon>
        <taxon>Cytophagales</taxon>
        <taxon>Leadbetterellaceae</taxon>
        <taxon>Jiulongibacter</taxon>
    </lineage>
</organism>
<keyword evidence="4" id="KW-1185">Reference proteome</keyword>
<evidence type="ECO:0000313" key="3">
    <source>
        <dbReference type="EMBL" id="KPM47987.1"/>
    </source>
</evidence>
<name>A0A0P7BSS9_9BACT</name>
<dbReference type="InterPro" id="IPR010496">
    <property type="entry name" value="AL/BT2_dom"/>
</dbReference>
<gene>
    <name evidence="3" type="ORF">AFM12_12290</name>
</gene>
<dbReference type="Pfam" id="PF06439">
    <property type="entry name" value="3keto-disac_hyd"/>
    <property type="match status" value="1"/>
</dbReference>